<dbReference type="InterPro" id="IPR036291">
    <property type="entry name" value="NAD(P)-bd_dom_sf"/>
</dbReference>
<evidence type="ECO:0000313" key="2">
    <source>
        <dbReference type="Proteomes" id="UP000605784"/>
    </source>
</evidence>
<dbReference type="Pfam" id="PF00106">
    <property type="entry name" value="adh_short"/>
    <property type="match status" value="1"/>
</dbReference>
<dbReference type="SUPFAM" id="SSF51735">
    <property type="entry name" value="NAD(P)-binding Rossmann-fold domains"/>
    <property type="match status" value="1"/>
</dbReference>
<dbReference type="PRINTS" id="PR00081">
    <property type="entry name" value="GDHRDH"/>
</dbReference>
<dbReference type="EMBL" id="BMOU01000001">
    <property type="protein sequence ID" value="GGN84917.1"/>
    <property type="molecule type" value="Genomic_DNA"/>
</dbReference>
<sequence length="245" mass="25868">MPNSFFDAECVRDRMPRTAVVAGVGPGLGASLARRFVSEGCTVGLFARSEDYVTDLADDIGERAIAVPTDVTDPEAVAEGFERVREAFGPVDVLVNHASGGAWKGLQDISDDEFAHALDVGPTGGLHCSREAVADMLDTDGGTVIFTGATSAVRGRGGAIGFSAAKFAVRGMAESMARELGPEGIHVAHVVVDGQILGPDAPAADRDAEEYLDPDEIAASYWHLVEQDRSAWTLELDLLPHVESF</sequence>
<keyword evidence="2" id="KW-1185">Reference proteome</keyword>
<reference evidence="1" key="1">
    <citation type="journal article" date="2014" name="Int. J. Syst. Evol. Microbiol.">
        <title>Complete genome sequence of Corynebacterium casei LMG S-19264T (=DSM 44701T), isolated from a smear-ripened cheese.</title>
        <authorList>
            <consortium name="US DOE Joint Genome Institute (JGI-PGF)"/>
            <person name="Walter F."/>
            <person name="Albersmeier A."/>
            <person name="Kalinowski J."/>
            <person name="Ruckert C."/>
        </authorList>
    </citation>
    <scope>NUCLEOTIDE SEQUENCE</scope>
    <source>
        <strain evidence="1">JCM 17820</strain>
    </source>
</reference>
<dbReference type="PANTHER" id="PTHR43431:SF7">
    <property type="entry name" value="OXIDOREDUCTASE, SHORT CHAIN DEHYDROGENASE_REDUCTASE FAMILY (AFU_ORTHOLOGUE AFUA_5G14000)"/>
    <property type="match status" value="1"/>
</dbReference>
<dbReference type="AlphaFoldDB" id="A0A830GFK5"/>
<dbReference type="InterPro" id="IPR002347">
    <property type="entry name" value="SDR_fam"/>
</dbReference>
<dbReference type="Proteomes" id="UP000605784">
    <property type="component" value="Unassembled WGS sequence"/>
</dbReference>
<protein>
    <submittedName>
        <fullName evidence="1">SDR family oxidoreductase</fullName>
    </submittedName>
</protein>
<accession>A0A830GFK5</accession>
<evidence type="ECO:0000313" key="1">
    <source>
        <dbReference type="EMBL" id="GGN84917.1"/>
    </source>
</evidence>
<comment type="caution">
    <text evidence="1">The sequence shown here is derived from an EMBL/GenBank/DDBJ whole genome shotgun (WGS) entry which is preliminary data.</text>
</comment>
<gene>
    <name evidence="1" type="ORF">GCM10009030_00860</name>
</gene>
<reference evidence="1" key="2">
    <citation type="submission" date="2020-09" db="EMBL/GenBank/DDBJ databases">
        <authorList>
            <person name="Sun Q."/>
            <person name="Ohkuma M."/>
        </authorList>
    </citation>
    <scope>NUCLEOTIDE SEQUENCE</scope>
    <source>
        <strain evidence="1">JCM 17820</strain>
    </source>
</reference>
<dbReference type="Gene3D" id="3.40.50.720">
    <property type="entry name" value="NAD(P)-binding Rossmann-like Domain"/>
    <property type="match status" value="1"/>
</dbReference>
<dbReference type="PANTHER" id="PTHR43431">
    <property type="entry name" value="OXIDOREDUCTASE, SHORT CHAIN DEHYDROGENASE/REDUCTASE FAMILY (AFU_ORTHOLOGUE AFUA_5G14000)"/>
    <property type="match status" value="1"/>
</dbReference>
<proteinExistence type="predicted"/>
<organism evidence="1 2">
    <name type="scientific">Haloarcula pellucida</name>
    <dbReference type="NCBI Taxonomy" id="1427151"/>
    <lineage>
        <taxon>Archaea</taxon>
        <taxon>Methanobacteriati</taxon>
        <taxon>Methanobacteriota</taxon>
        <taxon>Stenosarchaea group</taxon>
        <taxon>Halobacteria</taxon>
        <taxon>Halobacteriales</taxon>
        <taxon>Haloarculaceae</taxon>
        <taxon>Haloarcula</taxon>
    </lineage>
</organism>
<name>A0A830GFK5_9EURY</name>